<keyword evidence="6" id="KW-0496">Mitochondrion</keyword>
<evidence type="ECO:0000256" key="5">
    <source>
        <dbReference type="ARBA" id="ARBA00022989"/>
    </source>
</evidence>
<dbReference type="InterPro" id="IPR019133">
    <property type="entry name" value="MIC60"/>
</dbReference>
<dbReference type="Pfam" id="PF09731">
    <property type="entry name" value="Mitofilin"/>
    <property type="match status" value="1"/>
</dbReference>
<protein>
    <recommendedName>
        <fullName evidence="11">Mitofilin</fullName>
    </recommendedName>
</protein>
<reference evidence="9 10" key="1">
    <citation type="submission" date="2024-10" db="EMBL/GenBank/DDBJ databases">
        <title>Updated reference genomes for cyclostephanoid diatoms.</title>
        <authorList>
            <person name="Roberts W.R."/>
            <person name="Alverson A.J."/>
        </authorList>
    </citation>
    <scope>NUCLEOTIDE SEQUENCE [LARGE SCALE GENOMIC DNA]</scope>
    <source>
        <strain evidence="9 10">AJA228-03</strain>
    </source>
</reference>
<dbReference type="GO" id="GO:0005743">
    <property type="term" value="C:mitochondrial inner membrane"/>
    <property type="evidence" value="ECO:0007669"/>
    <property type="project" value="UniProtKB-SubCell"/>
</dbReference>
<feature type="compositionally biased region" description="Low complexity" evidence="8">
    <location>
        <begin position="214"/>
        <end position="237"/>
    </location>
</feature>
<evidence type="ECO:0000256" key="8">
    <source>
        <dbReference type="SAM" id="MobiDB-lite"/>
    </source>
</evidence>
<feature type="compositionally biased region" description="Pro residues" evidence="8">
    <location>
        <begin position="238"/>
        <end position="248"/>
    </location>
</feature>
<evidence type="ECO:0000256" key="3">
    <source>
        <dbReference type="ARBA" id="ARBA00022692"/>
    </source>
</evidence>
<feature type="region of interest" description="Disordered" evidence="8">
    <location>
        <begin position="206"/>
        <end position="251"/>
    </location>
</feature>
<proteinExistence type="inferred from homology"/>
<keyword evidence="7" id="KW-0472">Membrane</keyword>
<evidence type="ECO:0000256" key="1">
    <source>
        <dbReference type="ARBA" id="ARBA00004273"/>
    </source>
</evidence>
<name>A0ABD3R371_9STRA</name>
<evidence type="ECO:0000256" key="2">
    <source>
        <dbReference type="ARBA" id="ARBA00010877"/>
    </source>
</evidence>
<evidence type="ECO:0000256" key="4">
    <source>
        <dbReference type="ARBA" id="ARBA00022792"/>
    </source>
</evidence>
<comment type="subcellular location">
    <subcellularLocation>
        <location evidence="1">Mitochondrion inner membrane</location>
    </subcellularLocation>
</comment>
<feature type="region of interest" description="Disordered" evidence="8">
    <location>
        <begin position="15"/>
        <end position="84"/>
    </location>
</feature>
<evidence type="ECO:0000256" key="6">
    <source>
        <dbReference type="ARBA" id="ARBA00023128"/>
    </source>
</evidence>
<gene>
    <name evidence="9" type="ORF">ACHAXA_003959</name>
</gene>
<accession>A0ABD3R371</accession>
<dbReference type="EMBL" id="JALLPB020000629">
    <property type="protein sequence ID" value="KAL3807430.1"/>
    <property type="molecule type" value="Genomic_DNA"/>
</dbReference>
<organism evidence="9 10">
    <name type="scientific">Cyclostephanos tholiformis</name>
    <dbReference type="NCBI Taxonomy" id="382380"/>
    <lineage>
        <taxon>Eukaryota</taxon>
        <taxon>Sar</taxon>
        <taxon>Stramenopiles</taxon>
        <taxon>Ochrophyta</taxon>
        <taxon>Bacillariophyta</taxon>
        <taxon>Coscinodiscophyceae</taxon>
        <taxon>Thalassiosirophycidae</taxon>
        <taxon>Stephanodiscales</taxon>
        <taxon>Stephanodiscaceae</taxon>
        <taxon>Cyclostephanos</taxon>
    </lineage>
</organism>
<keyword evidence="5" id="KW-1133">Transmembrane helix</keyword>
<comment type="similarity">
    <text evidence="2">Belongs to the MICOS complex subunit Mic60 family.</text>
</comment>
<evidence type="ECO:0000256" key="7">
    <source>
        <dbReference type="ARBA" id="ARBA00023136"/>
    </source>
</evidence>
<dbReference type="AlphaFoldDB" id="A0ABD3R371"/>
<dbReference type="PANTHER" id="PTHR15415">
    <property type="entry name" value="MITOFILIN"/>
    <property type="match status" value="1"/>
</dbReference>
<evidence type="ECO:0000313" key="10">
    <source>
        <dbReference type="Proteomes" id="UP001530377"/>
    </source>
</evidence>
<comment type="caution">
    <text evidence="9">The sequence shown here is derived from an EMBL/GenBank/DDBJ whole genome shotgun (WGS) entry which is preliminary data.</text>
</comment>
<keyword evidence="10" id="KW-1185">Reference proteome</keyword>
<dbReference type="PANTHER" id="PTHR15415:SF7">
    <property type="entry name" value="MICOS COMPLEX SUBUNIT MIC60"/>
    <property type="match status" value="1"/>
</dbReference>
<evidence type="ECO:0000313" key="9">
    <source>
        <dbReference type="EMBL" id="KAL3807430.1"/>
    </source>
</evidence>
<sequence length="653" mass="69754">MLAGSALLLRRTAQSTARQCHNDQQRRNLTATTPFKRALSKRQLEGGGTAETVVRPPVAPSSGGGSSMRPADVEGSLGGGSGFKGGGGSGGGGILLPLLALAGGGVGAAYYFDAIPWEYLPDATRSTKKGYDEMDAVPAPPKKMVGEGIAREKHLREVVEEVMTKREQDANDSTVVVAPPELPAGEATVPPPTKEDEVAKLVEASKEEHAQWDAAPVTATASSAAVSEGEESIGASDPAPPASDPTPSPATVADALSELRSSPSSSPSTPRVSRTLEAANAAFRADLDGLSEYLDDVDGLSAPQLRARIAQLDAEMRNRTKWEASRLKEFLTMKEKEMEGRYLEILQNQRLEFEDMLARRMREQEDVITRHANAALAAKEEGIQGLMKAANDAREKEIEDVLAKETKVVAEKLELDFQQRLQDELASMKQAHAVELDGYNSKMTILHDKIEALEGRLEVSRAYESGSKRAHRVSAAALALANKLEAGEAAAVELAALEGAAGDDGVIASAVGMIPRSANRGVPTLVDLQATFDENYRIGREAAMVPEGRAGLSGQLLGMLFAKLSVPPSSDAVPKSEEEGNVADGILSLARMYVHLGDLEKAVEQLNRLKGQTAYVMSDWKTKASDRVSTERALKIIKLECALLNKDMVRSES</sequence>
<keyword evidence="4" id="KW-0999">Mitochondrion inner membrane</keyword>
<dbReference type="Proteomes" id="UP001530377">
    <property type="component" value="Unassembled WGS sequence"/>
</dbReference>
<keyword evidence="3" id="KW-0812">Transmembrane</keyword>
<evidence type="ECO:0008006" key="11">
    <source>
        <dbReference type="Google" id="ProtNLM"/>
    </source>
</evidence>